<sequence length="74" mass="8632">GFIENSKDALLLFQACRLNLLPRASRRYTESERNHIRSGTVVVYDEAQSGIKRWTDGKIWSPSRIMGNFLIYRE</sequence>
<gene>
    <name evidence="1" type="ORF">BJ085DRAFT_9820</name>
</gene>
<dbReference type="Pfam" id="PF09729">
    <property type="entry name" value="Gti1_Pac2"/>
    <property type="match status" value="1"/>
</dbReference>
<evidence type="ECO:0000313" key="1">
    <source>
        <dbReference type="EMBL" id="RKP38713.1"/>
    </source>
</evidence>
<keyword evidence="2" id="KW-1185">Reference proteome</keyword>
<accession>A0A4P9ZYE4</accession>
<organism evidence="1 2">
    <name type="scientific">Dimargaris cristalligena</name>
    <dbReference type="NCBI Taxonomy" id="215637"/>
    <lineage>
        <taxon>Eukaryota</taxon>
        <taxon>Fungi</taxon>
        <taxon>Fungi incertae sedis</taxon>
        <taxon>Zoopagomycota</taxon>
        <taxon>Kickxellomycotina</taxon>
        <taxon>Dimargaritomycetes</taxon>
        <taxon>Dimargaritales</taxon>
        <taxon>Dimargaritaceae</taxon>
        <taxon>Dimargaris</taxon>
    </lineage>
</organism>
<dbReference type="Proteomes" id="UP000268162">
    <property type="component" value="Unassembled WGS sequence"/>
</dbReference>
<dbReference type="GO" id="GO:0003677">
    <property type="term" value="F:DNA binding"/>
    <property type="evidence" value="ECO:0007669"/>
    <property type="project" value="TreeGrafter"/>
</dbReference>
<feature type="non-terminal residue" evidence="1">
    <location>
        <position position="74"/>
    </location>
</feature>
<evidence type="ECO:0000313" key="2">
    <source>
        <dbReference type="Proteomes" id="UP000268162"/>
    </source>
</evidence>
<dbReference type="InterPro" id="IPR018608">
    <property type="entry name" value="Gti1/Pac2"/>
</dbReference>
<dbReference type="EMBL" id="ML002337">
    <property type="protein sequence ID" value="RKP38713.1"/>
    <property type="molecule type" value="Genomic_DNA"/>
</dbReference>
<proteinExistence type="predicted"/>
<protein>
    <submittedName>
        <fullName evidence="1">Gluconate transport inducer 1/Pac2</fullName>
    </submittedName>
</protein>
<dbReference type="PANTHER" id="PTHR28027">
    <property type="entry name" value="TRANSCRIPTIONAL REGULATOR MIT1"/>
    <property type="match status" value="1"/>
</dbReference>
<dbReference type="AlphaFoldDB" id="A0A4P9ZYE4"/>
<reference evidence="2" key="1">
    <citation type="journal article" date="2018" name="Nat. Microbiol.">
        <title>Leveraging single-cell genomics to expand the fungal tree of life.</title>
        <authorList>
            <person name="Ahrendt S.R."/>
            <person name="Quandt C.A."/>
            <person name="Ciobanu D."/>
            <person name="Clum A."/>
            <person name="Salamov A."/>
            <person name="Andreopoulos B."/>
            <person name="Cheng J.F."/>
            <person name="Woyke T."/>
            <person name="Pelin A."/>
            <person name="Henrissat B."/>
            <person name="Reynolds N.K."/>
            <person name="Benny G.L."/>
            <person name="Smith M.E."/>
            <person name="James T.Y."/>
            <person name="Grigoriev I.V."/>
        </authorList>
    </citation>
    <scope>NUCLEOTIDE SEQUENCE [LARGE SCALE GENOMIC DNA]</scope>
    <source>
        <strain evidence="2">RSA 468</strain>
    </source>
</reference>
<dbReference type="PANTHER" id="PTHR28027:SF2">
    <property type="entry name" value="TRANSCRIPTIONAL REGULATOR MIT1"/>
    <property type="match status" value="1"/>
</dbReference>
<feature type="non-terminal residue" evidence="1">
    <location>
        <position position="1"/>
    </location>
</feature>
<name>A0A4P9ZYE4_9FUNG</name>